<organism evidence="1 2">
    <name type="scientific">Yersinia pestis bv. Antiqua (strain Antiqua)</name>
    <dbReference type="NCBI Taxonomy" id="360102"/>
    <lineage>
        <taxon>Bacteria</taxon>
        <taxon>Pseudomonadati</taxon>
        <taxon>Pseudomonadota</taxon>
        <taxon>Gammaproteobacteria</taxon>
        <taxon>Enterobacterales</taxon>
        <taxon>Yersiniaceae</taxon>
        <taxon>Yersinia</taxon>
    </lineage>
</organism>
<evidence type="ECO:0008006" key="3">
    <source>
        <dbReference type="Google" id="ProtNLM"/>
    </source>
</evidence>
<accession>A0A0E1NVA2</accession>
<gene>
    <name evidence="1" type="ordered locus">YPA_1257</name>
</gene>
<evidence type="ECO:0000313" key="2">
    <source>
        <dbReference type="Proteomes" id="UP000001971"/>
    </source>
</evidence>
<name>A0A0E1NVA2_YERPA</name>
<dbReference type="AlphaFoldDB" id="A0A0E1NVA2"/>
<dbReference type="GeneID" id="57976702"/>
<dbReference type="Proteomes" id="UP000001971">
    <property type="component" value="Chromosome"/>
</dbReference>
<sequence length="90" mass="10798">MDISYDPIKNEKNIAERKLSFEMARDFEVATALIVEDLRKEYPERRFQALGYIEERLHMLVFTPRNGKVHVISLRKANSREVKRYEQKNQ</sequence>
<dbReference type="KEGG" id="ypa:YPA_1257"/>
<dbReference type="RefSeq" id="WP_002213210.1">
    <property type="nucleotide sequence ID" value="NC_008150.1"/>
</dbReference>
<protein>
    <recommendedName>
        <fullName evidence="3">BrnT family toxin</fullName>
    </recommendedName>
</protein>
<reference evidence="1 2" key="1">
    <citation type="journal article" date="2006" name="J. Bacteriol.">
        <title>Complete genome sequence of Yersinia pestis strains Antiqua and Nepal516: evidence of gene reduction in an emerging pathogen.</title>
        <authorList>
            <person name="Chain P.S."/>
            <person name="Hu P."/>
            <person name="Malfatti S.A."/>
            <person name="Radnedge L."/>
            <person name="Larimer F."/>
            <person name="Vergez L.M."/>
            <person name="Worsham P."/>
            <person name="Chu M.C."/>
            <person name="Andersen G.L."/>
        </authorList>
    </citation>
    <scope>NUCLEOTIDE SEQUENCE [LARGE SCALE GENOMIC DNA]</scope>
    <source>
        <strain evidence="1 2">Antiqua</strain>
    </source>
</reference>
<dbReference type="InterPro" id="IPR038573">
    <property type="entry name" value="BrnT_sf"/>
</dbReference>
<dbReference type="HOGENOM" id="CLU_149290_2_2_6"/>
<dbReference type="Gene3D" id="3.10.450.530">
    <property type="entry name" value="Ribonuclease toxin, BrnT, of type II toxin-antitoxin system"/>
    <property type="match status" value="1"/>
</dbReference>
<dbReference type="EMBL" id="CP000308">
    <property type="protein sequence ID" value="ABG13224.1"/>
    <property type="molecule type" value="Genomic_DNA"/>
</dbReference>
<evidence type="ECO:0000313" key="1">
    <source>
        <dbReference type="EMBL" id="ABG13224.1"/>
    </source>
</evidence>
<dbReference type="Pfam" id="PF04365">
    <property type="entry name" value="BrnT_toxin"/>
    <property type="match status" value="1"/>
</dbReference>
<dbReference type="PATRIC" id="fig|360102.15.peg.4353"/>
<proteinExistence type="predicted"/>
<dbReference type="InterPro" id="IPR007460">
    <property type="entry name" value="BrnT_toxin"/>
</dbReference>